<sequence length="107" mass="12796">MPKGKLVIKEQFEWFSEKSEVNKKHGFVFDEILDVFDDPYFYEIYDIKHSELNQTRYNGLGYAKGKLQVVQIAYTENGRTHIISARPATSQERKMYYDRVREIYSQM</sequence>
<dbReference type="Gene3D" id="3.10.450.530">
    <property type="entry name" value="Ribonuclease toxin, BrnT, of type II toxin-antitoxin system"/>
    <property type="match status" value="1"/>
</dbReference>
<dbReference type="KEGG" id="tpav:HRQ91_00790"/>
<dbReference type="InterPro" id="IPR038573">
    <property type="entry name" value="BrnT_sf"/>
</dbReference>
<dbReference type="Pfam" id="PF04365">
    <property type="entry name" value="BrnT_toxin"/>
    <property type="match status" value="1"/>
</dbReference>
<protein>
    <submittedName>
        <fullName evidence="1">BrnT family toxin</fullName>
    </submittedName>
</protein>
<dbReference type="InterPro" id="IPR007460">
    <property type="entry name" value="BrnT_toxin"/>
</dbReference>
<accession>A0A975F2W2</accession>
<dbReference type="EMBL" id="CP054142">
    <property type="protein sequence ID" value="QTQ13104.1"/>
    <property type="molecule type" value="Genomic_DNA"/>
</dbReference>
<dbReference type="AlphaFoldDB" id="A0A975F2W2"/>
<proteinExistence type="predicted"/>
<dbReference type="RefSeq" id="WP_210119836.1">
    <property type="nucleotide sequence ID" value="NZ_CP054142.1"/>
</dbReference>
<reference evidence="1 2" key="1">
    <citation type="journal article" date="2021" name="Microbiol. Resour. Announc.">
        <title>Complete Genome Sequences of Three Human Oral Treponema parvum Isolates.</title>
        <authorList>
            <person name="Zeng H."/>
            <person name="Watt R.M."/>
        </authorList>
    </citation>
    <scope>NUCLEOTIDE SEQUENCE [LARGE SCALE GENOMIC DNA]</scope>
    <source>
        <strain evidence="1 2">ATCC 700770</strain>
    </source>
</reference>
<keyword evidence="2" id="KW-1185">Reference proteome</keyword>
<gene>
    <name evidence="1" type="ORF">HRQ91_00790</name>
</gene>
<evidence type="ECO:0000313" key="2">
    <source>
        <dbReference type="Proteomes" id="UP000671908"/>
    </source>
</evidence>
<evidence type="ECO:0000313" key="1">
    <source>
        <dbReference type="EMBL" id="QTQ13104.1"/>
    </source>
</evidence>
<organism evidence="1 2">
    <name type="scientific">Treponema parvum</name>
    <dbReference type="NCBI Taxonomy" id="138851"/>
    <lineage>
        <taxon>Bacteria</taxon>
        <taxon>Pseudomonadati</taxon>
        <taxon>Spirochaetota</taxon>
        <taxon>Spirochaetia</taxon>
        <taxon>Spirochaetales</taxon>
        <taxon>Treponemataceae</taxon>
        <taxon>Treponema</taxon>
    </lineage>
</organism>
<name>A0A975F2W2_9SPIR</name>
<dbReference type="Proteomes" id="UP000671908">
    <property type="component" value="Chromosome"/>
</dbReference>